<feature type="domain" description="Transposase IS200-like" evidence="2">
    <location>
        <begin position="14"/>
        <end position="198"/>
    </location>
</feature>
<keyword evidence="4" id="KW-1185">Reference proteome</keyword>
<feature type="region of interest" description="Disordered" evidence="1">
    <location>
        <begin position="204"/>
        <end position="297"/>
    </location>
</feature>
<dbReference type="Proteomes" id="UP000007881">
    <property type="component" value="Chromosome"/>
</dbReference>
<evidence type="ECO:0000313" key="4">
    <source>
        <dbReference type="Proteomes" id="UP000007881"/>
    </source>
</evidence>
<name>I0IC47_PHYMF</name>
<dbReference type="GO" id="GO:0004803">
    <property type="term" value="F:transposase activity"/>
    <property type="evidence" value="ECO:0007669"/>
    <property type="project" value="InterPro"/>
</dbReference>
<dbReference type="InterPro" id="IPR036515">
    <property type="entry name" value="Transposase_17_sf"/>
</dbReference>
<dbReference type="KEGG" id="phm:PSMK_06760"/>
<dbReference type="GO" id="GO:0003677">
    <property type="term" value="F:DNA binding"/>
    <property type="evidence" value="ECO:0007669"/>
    <property type="project" value="InterPro"/>
</dbReference>
<accession>I0IC47</accession>
<evidence type="ECO:0000259" key="2">
    <source>
        <dbReference type="SMART" id="SM01321"/>
    </source>
</evidence>
<dbReference type="PANTHER" id="PTHR34322">
    <property type="entry name" value="TRANSPOSASE, Y1_TNP DOMAIN-CONTAINING"/>
    <property type="match status" value="1"/>
</dbReference>
<sequence length="387" mass="41768">MARRTRSCLLPLGAPRFLVHCVARCTRQLHMLADAGGGAASGGAAGCCEPAGLRKEILLARLEELVGVMAVEVIAFAVMDNHVHLVLRVSRAEAQRWSDEQVLQRWWRLHPLRDGYNRPREAAEEEVASALADAAFLAGCREKLASLSKFMQCFSQHAAERINKLEETGGPVWAGRFKSVLVKDLEQLVATMVYVDLNPFAAGVCETPEDGRHTSLAGRLGRDEPCGAEAADPADPAATRRSGRSGRSADREPGEAATPDGPRPPRRRPSGRWLRPLDESLERQRRRGHRPLADGEAVRAASVGTVAAGLSLRAYLRVLDAVARKLRKGKRRLAAGTAGVFERLGLEADAVAGRVLALAQRDGLLGTQPVAAGPLRRPRRLGQVAAS</sequence>
<dbReference type="HOGENOM" id="CLU_876775_0_0_0"/>
<protein>
    <recommendedName>
        <fullName evidence="2">Transposase IS200-like domain-containing protein</fullName>
    </recommendedName>
</protein>
<organism evidence="3 4">
    <name type="scientific">Phycisphaera mikurensis (strain NBRC 102666 / KCTC 22515 / FYK2301M01)</name>
    <dbReference type="NCBI Taxonomy" id="1142394"/>
    <lineage>
        <taxon>Bacteria</taxon>
        <taxon>Pseudomonadati</taxon>
        <taxon>Planctomycetota</taxon>
        <taxon>Phycisphaerae</taxon>
        <taxon>Phycisphaerales</taxon>
        <taxon>Phycisphaeraceae</taxon>
        <taxon>Phycisphaera</taxon>
    </lineage>
</organism>
<dbReference type="PANTHER" id="PTHR34322:SF2">
    <property type="entry name" value="TRANSPOSASE IS200-LIKE DOMAIN-CONTAINING PROTEIN"/>
    <property type="match status" value="1"/>
</dbReference>
<reference evidence="3 4" key="1">
    <citation type="submission" date="2012-02" db="EMBL/GenBank/DDBJ databases">
        <title>Complete genome sequence of Phycisphaera mikurensis NBRC 102666.</title>
        <authorList>
            <person name="Ankai A."/>
            <person name="Hosoyama A."/>
            <person name="Terui Y."/>
            <person name="Sekine M."/>
            <person name="Fukai R."/>
            <person name="Kato Y."/>
            <person name="Nakamura S."/>
            <person name="Yamada-Narita S."/>
            <person name="Kawakoshi A."/>
            <person name="Fukunaga Y."/>
            <person name="Yamazaki S."/>
            <person name="Fujita N."/>
        </authorList>
    </citation>
    <scope>NUCLEOTIDE SEQUENCE [LARGE SCALE GENOMIC DNA]</scope>
    <source>
        <strain evidence="4">NBRC 102666 / KCTC 22515 / FYK2301M01</strain>
    </source>
</reference>
<dbReference type="STRING" id="1142394.PSMK_06760"/>
<dbReference type="SUPFAM" id="SSF143422">
    <property type="entry name" value="Transposase IS200-like"/>
    <property type="match status" value="1"/>
</dbReference>
<dbReference type="Gene3D" id="3.30.70.1290">
    <property type="entry name" value="Transposase IS200-like"/>
    <property type="match status" value="1"/>
</dbReference>
<dbReference type="InterPro" id="IPR002686">
    <property type="entry name" value="Transposase_17"/>
</dbReference>
<proteinExistence type="predicted"/>
<dbReference type="eggNOG" id="COG1943">
    <property type="taxonomic scope" value="Bacteria"/>
</dbReference>
<dbReference type="GO" id="GO:0006313">
    <property type="term" value="P:DNA transposition"/>
    <property type="evidence" value="ECO:0007669"/>
    <property type="project" value="InterPro"/>
</dbReference>
<dbReference type="EMBL" id="AP012338">
    <property type="protein sequence ID" value="BAM02835.1"/>
    <property type="molecule type" value="Genomic_DNA"/>
</dbReference>
<gene>
    <name evidence="3" type="ordered locus">PSMK_06760</name>
</gene>
<dbReference type="SMART" id="SM01321">
    <property type="entry name" value="Y1_Tnp"/>
    <property type="match status" value="1"/>
</dbReference>
<feature type="compositionally biased region" description="Low complexity" evidence="1">
    <location>
        <begin position="228"/>
        <end position="237"/>
    </location>
</feature>
<dbReference type="AlphaFoldDB" id="I0IC47"/>
<evidence type="ECO:0000313" key="3">
    <source>
        <dbReference type="EMBL" id="BAM02835.1"/>
    </source>
</evidence>
<evidence type="ECO:0000256" key="1">
    <source>
        <dbReference type="SAM" id="MobiDB-lite"/>
    </source>
</evidence>